<dbReference type="Pfam" id="PF12728">
    <property type="entry name" value="HTH_17"/>
    <property type="match status" value="1"/>
</dbReference>
<dbReference type="GO" id="GO:0003677">
    <property type="term" value="F:DNA binding"/>
    <property type="evidence" value="ECO:0007669"/>
    <property type="project" value="InterPro"/>
</dbReference>
<organism evidence="2">
    <name type="scientific">viral metagenome</name>
    <dbReference type="NCBI Taxonomy" id="1070528"/>
    <lineage>
        <taxon>unclassified sequences</taxon>
        <taxon>metagenomes</taxon>
        <taxon>organismal metagenomes</taxon>
    </lineage>
</organism>
<dbReference type="EMBL" id="MT142887">
    <property type="protein sequence ID" value="QJA90048.1"/>
    <property type="molecule type" value="Genomic_DNA"/>
</dbReference>
<evidence type="ECO:0000259" key="1">
    <source>
        <dbReference type="Pfam" id="PF12728"/>
    </source>
</evidence>
<gene>
    <name evidence="2" type="ORF">MM415B02455_0011</name>
</gene>
<reference evidence="2" key="1">
    <citation type="submission" date="2020-03" db="EMBL/GenBank/DDBJ databases">
        <title>The deep terrestrial virosphere.</title>
        <authorList>
            <person name="Holmfeldt K."/>
            <person name="Nilsson E."/>
            <person name="Simone D."/>
            <person name="Lopez-Fernandez M."/>
            <person name="Wu X."/>
            <person name="de Brujin I."/>
            <person name="Lundin D."/>
            <person name="Andersson A."/>
            <person name="Bertilsson S."/>
            <person name="Dopson M."/>
        </authorList>
    </citation>
    <scope>NUCLEOTIDE SEQUENCE</scope>
    <source>
        <strain evidence="2">MM415B02455</strain>
    </source>
</reference>
<dbReference type="AlphaFoldDB" id="A0A6M3LA97"/>
<feature type="domain" description="Helix-turn-helix" evidence="1">
    <location>
        <begin position="8"/>
        <end position="54"/>
    </location>
</feature>
<dbReference type="Gene3D" id="1.10.10.10">
    <property type="entry name" value="Winged helix-like DNA-binding domain superfamily/Winged helix DNA-binding domain"/>
    <property type="match status" value="1"/>
</dbReference>
<dbReference type="SUPFAM" id="SSF46955">
    <property type="entry name" value="Putative DNA-binding domain"/>
    <property type="match status" value="1"/>
</dbReference>
<dbReference type="NCBIfam" id="TIGR01764">
    <property type="entry name" value="excise"/>
    <property type="match status" value="1"/>
</dbReference>
<dbReference type="InterPro" id="IPR041657">
    <property type="entry name" value="HTH_17"/>
</dbReference>
<sequence>MEDKTWGIKEASEYLGCSIPTLRLWTQKKKCPHIKIGYLTRFRKEDLDQWLDECQIPIEK</sequence>
<dbReference type="InterPro" id="IPR009061">
    <property type="entry name" value="DNA-bd_dom_put_sf"/>
</dbReference>
<accession>A0A6M3LA97</accession>
<dbReference type="InterPro" id="IPR036388">
    <property type="entry name" value="WH-like_DNA-bd_sf"/>
</dbReference>
<protein>
    <submittedName>
        <fullName evidence="2">Putative DNA binding, helix-turn-helix domain containing protein</fullName>
    </submittedName>
</protein>
<name>A0A6M3LA97_9ZZZZ</name>
<proteinExistence type="predicted"/>
<dbReference type="InterPro" id="IPR010093">
    <property type="entry name" value="SinI_DNA-bd"/>
</dbReference>
<evidence type="ECO:0000313" key="2">
    <source>
        <dbReference type="EMBL" id="QJA90048.1"/>
    </source>
</evidence>